<dbReference type="CDD" id="cd06261">
    <property type="entry name" value="TM_PBP2"/>
    <property type="match status" value="1"/>
</dbReference>
<evidence type="ECO:0000256" key="3">
    <source>
        <dbReference type="ARBA" id="ARBA00022475"/>
    </source>
</evidence>
<keyword evidence="3" id="KW-1003">Cell membrane</keyword>
<protein>
    <submittedName>
        <fullName evidence="10">PUTATIVE PERMEASE OF ABC TRANSPORTER</fullName>
    </submittedName>
</protein>
<evidence type="ECO:0000313" key="10">
    <source>
        <dbReference type="EMBL" id="CAE09702.1"/>
    </source>
</evidence>
<dbReference type="AlphaFoldDB" id="Q7M9Z4"/>
<feature type="transmembrane region" description="Helical" evidence="8">
    <location>
        <begin position="322"/>
        <end position="348"/>
    </location>
</feature>
<evidence type="ECO:0000256" key="2">
    <source>
        <dbReference type="ARBA" id="ARBA00022448"/>
    </source>
</evidence>
<comment type="similarity">
    <text evidence="8">Belongs to the binding-protein-dependent transport system permease family.</text>
</comment>
<evidence type="ECO:0000256" key="1">
    <source>
        <dbReference type="ARBA" id="ARBA00004429"/>
    </source>
</evidence>
<dbReference type="PANTHER" id="PTHR30465:SF66">
    <property type="entry name" value="INNER MEMBRANE ABC TRANSPORTER PERMEASE PROTEIN YEJB"/>
    <property type="match status" value="1"/>
</dbReference>
<keyword evidence="11" id="KW-1185">Reference proteome</keyword>
<feature type="domain" description="ABC transmembrane type-1" evidence="9">
    <location>
        <begin position="126"/>
        <end position="345"/>
    </location>
</feature>
<accession>Q7M9Z4</accession>
<dbReference type="eggNOG" id="COG4174">
    <property type="taxonomic scope" value="Bacteria"/>
</dbReference>
<dbReference type="PANTHER" id="PTHR30465">
    <property type="entry name" value="INNER MEMBRANE ABC TRANSPORTER"/>
    <property type="match status" value="1"/>
</dbReference>
<dbReference type="Proteomes" id="UP000000422">
    <property type="component" value="Chromosome"/>
</dbReference>
<evidence type="ECO:0000256" key="7">
    <source>
        <dbReference type="ARBA" id="ARBA00023136"/>
    </source>
</evidence>
<feature type="transmembrane region" description="Helical" evidence="8">
    <location>
        <begin position="217"/>
        <end position="240"/>
    </location>
</feature>
<feature type="transmembrane region" description="Helical" evidence="8">
    <location>
        <begin position="9"/>
        <end position="30"/>
    </location>
</feature>
<keyword evidence="4" id="KW-0997">Cell inner membrane</keyword>
<comment type="subcellular location">
    <subcellularLocation>
        <location evidence="1">Cell inner membrane</location>
        <topology evidence="1">Multi-pass membrane protein</topology>
    </subcellularLocation>
    <subcellularLocation>
        <location evidence="8">Cell membrane</location>
        <topology evidence="8">Multi-pass membrane protein</topology>
    </subcellularLocation>
</comment>
<dbReference type="Pfam" id="PF00528">
    <property type="entry name" value="BPD_transp_1"/>
    <property type="match status" value="1"/>
</dbReference>
<dbReference type="GO" id="GO:0005886">
    <property type="term" value="C:plasma membrane"/>
    <property type="evidence" value="ECO:0007669"/>
    <property type="project" value="UniProtKB-SubCell"/>
</dbReference>
<dbReference type="NCBIfam" id="NF011712">
    <property type="entry name" value="PRK15133.1"/>
    <property type="match status" value="1"/>
</dbReference>
<name>Q7M9Z4_WOLSU</name>
<dbReference type="InterPro" id="IPR035906">
    <property type="entry name" value="MetI-like_sf"/>
</dbReference>
<dbReference type="SUPFAM" id="SSF161098">
    <property type="entry name" value="MetI-like"/>
    <property type="match status" value="1"/>
</dbReference>
<feature type="transmembrane region" description="Helical" evidence="8">
    <location>
        <begin position="275"/>
        <end position="302"/>
    </location>
</feature>
<dbReference type="GO" id="GO:0042884">
    <property type="term" value="P:microcin transport"/>
    <property type="evidence" value="ECO:0007669"/>
    <property type="project" value="TreeGrafter"/>
</dbReference>
<evidence type="ECO:0000256" key="4">
    <source>
        <dbReference type="ARBA" id="ARBA00022519"/>
    </source>
</evidence>
<dbReference type="RefSeq" id="WP_011138502.1">
    <property type="nucleotide sequence ID" value="NC_005090.1"/>
</dbReference>
<gene>
    <name evidence="10" type="ordered locus">WS0568</name>
</gene>
<proteinExistence type="inferred from homology"/>
<keyword evidence="7 8" id="KW-0472">Membrane</keyword>
<feature type="transmembrane region" description="Helical" evidence="8">
    <location>
        <begin position="128"/>
        <end position="149"/>
    </location>
</feature>
<keyword evidence="6 8" id="KW-1133">Transmembrane helix</keyword>
<evidence type="ECO:0000256" key="5">
    <source>
        <dbReference type="ARBA" id="ARBA00022692"/>
    </source>
</evidence>
<keyword evidence="5 8" id="KW-0812">Transmembrane</keyword>
<dbReference type="GO" id="GO:0055085">
    <property type="term" value="P:transmembrane transport"/>
    <property type="evidence" value="ECO:0007669"/>
    <property type="project" value="InterPro"/>
</dbReference>
<evidence type="ECO:0000256" key="8">
    <source>
        <dbReference type="RuleBase" id="RU363032"/>
    </source>
</evidence>
<dbReference type="KEGG" id="wsu:WS0568"/>
<dbReference type="HOGENOM" id="CLU_036879_1_1_7"/>
<reference evidence="10 11" key="1">
    <citation type="journal article" date="2003" name="Proc. Natl. Acad. Sci. U.S.A.">
        <title>Complete genome sequence and analysis of Wolinella succinogenes.</title>
        <authorList>
            <person name="Baar C."/>
            <person name="Eppinger M."/>
            <person name="Raddatz G."/>
            <person name="Simon JM."/>
            <person name="Lanz C."/>
            <person name="Klimmek O."/>
            <person name="Nandakumar R."/>
            <person name="Gross R."/>
            <person name="Rosinus A."/>
            <person name="Keller H."/>
            <person name="Jagtap P."/>
            <person name="Linke B."/>
            <person name="Meyer F."/>
            <person name="Lederer H."/>
            <person name="Schuster S.C."/>
        </authorList>
    </citation>
    <scope>NUCLEOTIDE SEQUENCE [LARGE SCALE GENOMIC DNA]</scope>
    <source>
        <strain evidence="11">ATCC 29543 / DSM 1740 / CCUG 13145 / JCM 31913 / LMG 7466 / NCTC 11488 / FDC 602W</strain>
    </source>
</reference>
<dbReference type="FunFam" id="1.10.3720.10:FF:000014">
    <property type="entry name" value="Microcin C ABC transporter permease YejB"/>
    <property type="match status" value="1"/>
</dbReference>
<organism evidence="11">
    <name type="scientific">Wolinella succinogenes (strain ATCC 29543 / DSM 1740 / CCUG 13145 / JCM 31913 / LMG 7466 / NCTC 11488 / FDC 602W)</name>
    <name type="common">Vibrio succinogenes</name>
    <dbReference type="NCBI Taxonomy" id="273121"/>
    <lineage>
        <taxon>Bacteria</taxon>
        <taxon>Pseudomonadati</taxon>
        <taxon>Campylobacterota</taxon>
        <taxon>Epsilonproteobacteria</taxon>
        <taxon>Campylobacterales</taxon>
        <taxon>Helicobacteraceae</taxon>
        <taxon>Wolinella</taxon>
    </lineage>
</organism>
<dbReference type="STRING" id="273121.WS0568"/>
<evidence type="ECO:0000313" key="11">
    <source>
        <dbReference type="Proteomes" id="UP000000422"/>
    </source>
</evidence>
<dbReference type="PROSITE" id="PS50928">
    <property type="entry name" value="ABC_TM1"/>
    <property type="match status" value="1"/>
</dbReference>
<dbReference type="EMBL" id="BX571658">
    <property type="protein sequence ID" value="CAE09702.1"/>
    <property type="molecule type" value="Genomic_DNA"/>
</dbReference>
<feature type="transmembrane region" description="Helical" evidence="8">
    <location>
        <begin position="161"/>
        <end position="187"/>
    </location>
</feature>
<sequence length="358" mass="39693">MGAYIFKRLLLILPTLFGIITLNFFIIQAAPGGPVEQMLAKLEHIQGGAQERISSSSSEVSLSVSGQYRGSKGLDERLIKEIEKLYGFDKPLHERYFLMLKNYLVFDLGESFYRQKRVVELVVERLPVSISLGVWSTILIYLISIPLGIKKAVRHGSSFDVGSSFIIVLGSAIPVFLFAIVLIIFLAGGSYLQLFPLRGLVSEGFEGLSLGGKILDYLWHITLPVASLTIGGFASLTLLTKNSFLEEINKQYVFTARAKGASERKILYGHVFRNAMLIVVSGFPAAFIGMFFAGSLLVEIVFSLDGLGLLGYESTLNRDYPVMFGTLYIFTLIGLITTLISDLVYTLIDPRIDFERRA</sequence>
<dbReference type="Gene3D" id="1.10.3720.10">
    <property type="entry name" value="MetI-like"/>
    <property type="match status" value="1"/>
</dbReference>
<keyword evidence="2 8" id="KW-0813">Transport</keyword>
<dbReference type="InterPro" id="IPR000515">
    <property type="entry name" value="MetI-like"/>
</dbReference>
<evidence type="ECO:0000259" key="9">
    <source>
        <dbReference type="PROSITE" id="PS50928"/>
    </source>
</evidence>
<evidence type="ECO:0000256" key="6">
    <source>
        <dbReference type="ARBA" id="ARBA00022989"/>
    </source>
</evidence>